<dbReference type="AlphaFoldDB" id="X1CU27"/>
<evidence type="ECO:0000256" key="1">
    <source>
        <dbReference type="SAM" id="Phobius"/>
    </source>
</evidence>
<protein>
    <recommendedName>
        <fullName evidence="3">Prepilin-type N-terminal cleavage/methylation domain-containing protein</fullName>
    </recommendedName>
</protein>
<evidence type="ECO:0000313" key="2">
    <source>
        <dbReference type="EMBL" id="GAG99588.1"/>
    </source>
</evidence>
<accession>X1CU27</accession>
<keyword evidence="1" id="KW-0472">Membrane</keyword>
<sequence length="174" mass="18486">MIVKPPKSKAAVTLVETMVAMAVLTIAAVGALSFQYHAAGQSRIAQAQTTATRTAQLLLEDWRSIGGLEDYDPNALALGFSTFLTTPSGQGLSVPDGVYGITIDDVPMLIMLTSNDVAYDPDAGITLRQLTVTIKWGLVLPEDINLGEIVSGRVESMRTLVTLTTYVRLDASSG</sequence>
<organism evidence="2">
    <name type="scientific">marine sediment metagenome</name>
    <dbReference type="NCBI Taxonomy" id="412755"/>
    <lineage>
        <taxon>unclassified sequences</taxon>
        <taxon>metagenomes</taxon>
        <taxon>ecological metagenomes</taxon>
    </lineage>
</organism>
<dbReference type="EMBL" id="BART01027974">
    <property type="protein sequence ID" value="GAG99588.1"/>
    <property type="molecule type" value="Genomic_DNA"/>
</dbReference>
<dbReference type="Pfam" id="PF07963">
    <property type="entry name" value="N_methyl"/>
    <property type="match status" value="1"/>
</dbReference>
<gene>
    <name evidence="2" type="ORF">S01H4_49456</name>
</gene>
<reference evidence="2" key="1">
    <citation type="journal article" date="2014" name="Front. Microbiol.">
        <title>High frequency of phylogenetically diverse reductive dehalogenase-homologous genes in deep subseafloor sedimentary metagenomes.</title>
        <authorList>
            <person name="Kawai M."/>
            <person name="Futagami T."/>
            <person name="Toyoda A."/>
            <person name="Takaki Y."/>
            <person name="Nishi S."/>
            <person name="Hori S."/>
            <person name="Arai W."/>
            <person name="Tsubouchi T."/>
            <person name="Morono Y."/>
            <person name="Uchiyama I."/>
            <person name="Ito T."/>
            <person name="Fujiyama A."/>
            <person name="Inagaki F."/>
            <person name="Takami H."/>
        </authorList>
    </citation>
    <scope>NUCLEOTIDE SEQUENCE</scope>
    <source>
        <strain evidence="2">Expedition CK06-06</strain>
    </source>
</reference>
<comment type="caution">
    <text evidence="2">The sequence shown here is derived from an EMBL/GenBank/DDBJ whole genome shotgun (WGS) entry which is preliminary data.</text>
</comment>
<dbReference type="InterPro" id="IPR012902">
    <property type="entry name" value="N_methyl_site"/>
</dbReference>
<keyword evidence="1" id="KW-1133">Transmembrane helix</keyword>
<evidence type="ECO:0008006" key="3">
    <source>
        <dbReference type="Google" id="ProtNLM"/>
    </source>
</evidence>
<proteinExistence type="predicted"/>
<keyword evidence="1" id="KW-0812">Transmembrane</keyword>
<feature type="transmembrane region" description="Helical" evidence="1">
    <location>
        <begin position="12"/>
        <end position="34"/>
    </location>
</feature>
<name>X1CU27_9ZZZZ</name>